<protein>
    <submittedName>
        <fullName evidence="2">43278_t:CDS:1</fullName>
    </submittedName>
</protein>
<gene>
    <name evidence="2" type="ORF">GMARGA_LOCUS20982</name>
</gene>
<feature type="coiled-coil region" evidence="1">
    <location>
        <begin position="47"/>
        <end position="81"/>
    </location>
</feature>
<proteinExistence type="predicted"/>
<dbReference type="Proteomes" id="UP000789901">
    <property type="component" value="Unassembled WGS sequence"/>
</dbReference>
<keyword evidence="3" id="KW-1185">Reference proteome</keyword>
<name>A0ABN7VP71_GIGMA</name>
<dbReference type="EMBL" id="CAJVQB010018939">
    <property type="protein sequence ID" value="CAG8789333.1"/>
    <property type="molecule type" value="Genomic_DNA"/>
</dbReference>
<evidence type="ECO:0000256" key="1">
    <source>
        <dbReference type="SAM" id="Coils"/>
    </source>
</evidence>
<keyword evidence="1" id="KW-0175">Coiled coil</keyword>
<evidence type="ECO:0000313" key="2">
    <source>
        <dbReference type="EMBL" id="CAG8789333.1"/>
    </source>
</evidence>
<comment type="caution">
    <text evidence="2">The sequence shown here is derived from an EMBL/GenBank/DDBJ whole genome shotgun (WGS) entry which is preliminary data.</text>
</comment>
<sequence>MNSLSDEFLRQATKLKKLSPGILKLKFNENGSVIVIRNGSNLHHDKYEQIKIRLNETEMTLTETQSELEKLKQERMAINKNSETNSSILDKILDEMEDENYVITWKNINSQLKSISVFLGVMK</sequence>
<evidence type="ECO:0000313" key="3">
    <source>
        <dbReference type="Proteomes" id="UP000789901"/>
    </source>
</evidence>
<reference evidence="2 3" key="1">
    <citation type="submission" date="2021-06" db="EMBL/GenBank/DDBJ databases">
        <authorList>
            <person name="Kallberg Y."/>
            <person name="Tangrot J."/>
            <person name="Rosling A."/>
        </authorList>
    </citation>
    <scope>NUCLEOTIDE SEQUENCE [LARGE SCALE GENOMIC DNA]</scope>
    <source>
        <strain evidence="2 3">120-4 pot B 10/14</strain>
    </source>
</reference>
<accession>A0ABN7VP71</accession>
<organism evidence="2 3">
    <name type="scientific">Gigaspora margarita</name>
    <dbReference type="NCBI Taxonomy" id="4874"/>
    <lineage>
        <taxon>Eukaryota</taxon>
        <taxon>Fungi</taxon>
        <taxon>Fungi incertae sedis</taxon>
        <taxon>Mucoromycota</taxon>
        <taxon>Glomeromycotina</taxon>
        <taxon>Glomeromycetes</taxon>
        <taxon>Diversisporales</taxon>
        <taxon>Gigasporaceae</taxon>
        <taxon>Gigaspora</taxon>
    </lineage>
</organism>